<accession>A0A4U7JMG7</accession>
<proteinExistence type="predicted"/>
<dbReference type="Proteomes" id="UP000306409">
    <property type="component" value="Chromosome"/>
</dbReference>
<name>A0A4U7JMG7_9FIRM</name>
<dbReference type="OrthoDB" id="2850702at2"/>
<dbReference type="EMBL" id="CP061336">
    <property type="protein sequence ID" value="QNU65354.1"/>
    <property type="molecule type" value="Genomic_DNA"/>
</dbReference>
<reference evidence="1 2" key="1">
    <citation type="submission" date="2020-09" db="EMBL/GenBank/DDBJ databases">
        <title>Characterization and genome sequencing of Ruminiclostridium sp. nov. MA18.</title>
        <authorList>
            <person name="Rettenmaier R."/>
            <person name="Kowollik M.-L."/>
            <person name="Liebl W."/>
            <person name="Zverlov V."/>
        </authorList>
    </citation>
    <scope>NUCLEOTIDE SEQUENCE [LARGE SCALE GENOMIC DNA]</scope>
    <source>
        <strain evidence="1 2">MA18</strain>
    </source>
</reference>
<protein>
    <submittedName>
        <fullName evidence="1">Uncharacterized protein</fullName>
    </submittedName>
</protein>
<dbReference type="KEGG" id="rher:EHE19_010420"/>
<keyword evidence="2" id="KW-1185">Reference proteome</keyword>
<gene>
    <name evidence="1" type="ORF">EHE19_010420</name>
</gene>
<evidence type="ECO:0000313" key="1">
    <source>
        <dbReference type="EMBL" id="QNU65354.1"/>
    </source>
</evidence>
<organism evidence="1 2">
    <name type="scientific">Ruminiclostridium herbifermentans</name>
    <dbReference type="NCBI Taxonomy" id="2488810"/>
    <lineage>
        <taxon>Bacteria</taxon>
        <taxon>Bacillati</taxon>
        <taxon>Bacillota</taxon>
        <taxon>Clostridia</taxon>
        <taxon>Eubacteriales</taxon>
        <taxon>Oscillospiraceae</taxon>
        <taxon>Ruminiclostridium</taxon>
    </lineage>
</organism>
<dbReference type="RefSeq" id="WP_137695995.1">
    <property type="nucleotide sequence ID" value="NZ_CP061336.1"/>
</dbReference>
<sequence length="331" mass="37913">MSYSVNLFFQGAYHTRIAKNSENLVENKCATERCNQIVKEMYKEENYKGVAVTISEEGLNLLTSEDGKKKMLRDVEELFTKNATVLEADPNDIFSLKANDQWLIFSEFLYNNGFYDSLSNTEVKEIESLLIKITNGLDSLCQTGIDLYGESHEQLSSSEAYLELESSTSALQYFCDKFVASDKKDDFRELISKYYEHNCKVIQGYSSIEENFNKGYNKLPSEAKVRLEKGRSMFPEALRNEQAAKELAIRNIFGGITHSSAEIEAQNKLISSLFSSMNKNNIDIVIQQIKNSFIDFTTSNSKNDDVITFVRNKSEHTFANITKYWSDLFKY</sequence>
<dbReference type="AlphaFoldDB" id="A0A4U7JMG7"/>
<evidence type="ECO:0000313" key="2">
    <source>
        <dbReference type="Proteomes" id="UP000306409"/>
    </source>
</evidence>